<dbReference type="AlphaFoldDB" id="A0A1I1JI58"/>
<sequence length="413" mass="42985">MSDYDLAVIGAGVVGVSTALWAAMRGHRVVLIDPAAPGSGTSSGNACTIATYACLPVNDPSVLSGLPGLLLGSNTPLSVSWGHALRHPLWMLRFLANCRAKPSSRIAAALAGVLAHADAGLNPLIEAAGAGDLVVARGQISVWSTRAGGQGAEAGLIRRRDLGVNWQEMTPEQAQEAEPGLRLSIARAVHFPDARHIRDPEALVGRFHAAFLAQGGAHLSQRVLSVAQQGERVVISTDADAVTARRAVVAAGAFSGRITGSGAENLPLGTERGYHLMFPGEAARVTRPVGWGEGGFYAVPMARGLRLAGTVEIAGLDAPANAGRLAYLKRRGQEMLGPLPDPDSSWLGFRPTLPDSLPAIGFAPGSDRILHAFGHQHLGLTLGGITGRIITDLAEGRQPNQDIAAFDPGRAFS</sequence>
<dbReference type="GO" id="GO:0005737">
    <property type="term" value="C:cytoplasm"/>
    <property type="evidence" value="ECO:0007669"/>
    <property type="project" value="TreeGrafter"/>
</dbReference>
<dbReference type="SUPFAM" id="SSF54373">
    <property type="entry name" value="FAD-linked reductases, C-terminal domain"/>
    <property type="match status" value="1"/>
</dbReference>
<dbReference type="OrthoDB" id="9805337at2"/>
<proteinExistence type="predicted"/>
<dbReference type="PANTHER" id="PTHR13847">
    <property type="entry name" value="SARCOSINE DEHYDROGENASE-RELATED"/>
    <property type="match status" value="1"/>
</dbReference>
<dbReference type="Proteomes" id="UP000231644">
    <property type="component" value="Unassembled WGS sequence"/>
</dbReference>
<dbReference type="GO" id="GO:0016491">
    <property type="term" value="F:oxidoreductase activity"/>
    <property type="evidence" value="ECO:0007669"/>
    <property type="project" value="UniProtKB-KW"/>
</dbReference>
<dbReference type="InterPro" id="IPR036188">
    <property type="entry name" value="FAD/NAD-bd_sf"/>
</dbReference>
<protein>
    <submittedName>
        <fullName evidence="4">D-amino-acid dehydrogenase</fullName>
    </submittedName>
</protein>
<dbReference type="SUPFAM" id="SSF51905">
    <property type="entry name" value="FAD/NAD(P)-binding domain"/>
    <property type="match status" value="1"/>
</dbReference>
<evidence type="ECO:0000313" key="4">
    <source>
        <dbReference type="EMBL" id="SFC48035.1"/>
    </source>
</evidence>
<accession>A0A1I1JI58</accession>
<dbReference type="Pfam" id="PF01266">
    <property type="entry name" value="DAO"/>
    <property type="match status" value="1"/>
</dbReference>
<organism evidence="4 5">
    <name type="scientific">Pseudooceanicola nitratireducens</name>
    <dbReference type="NCBI Taxonomy" id="517719"/>
    <lineage>
        <taxon>Bacteria</taxon>
        <taxon>Pseudomonadati</taxon>
        <taxon>Pseudomonadota</taxon>
        <taxon>Alphaproteobacteria</taxon>
        <taxon>Rhodobacterales</taxon>
        <taxon>Paracoccaceae</taxon>
        <taxon>Pseudooceanicola</taxon>
    </lineage>
</organism>
<keyword evidence="2" id="KW-1133">Transmembrane helix</keyword>
<reference evidence="4 5" key="1">
    <citation type="submission" date="2016-10" db="EMBL/GenBank/DDBJ databases">
        <authorList>
            <person name="de Groot N.N."/>
        </authorList>
    </citation>
    <scope>NUCLEOTIDE SEQUENCE [LARGE SCALE GENOMIC DNA]</scope>
    <source>
        <strain evidence="4 5">DSM 29619</strain>
    </source>
</reference>
<evidence type="ECO:0000259" key="3">
    <source>
        <dbReference type="Pfam" id="PF01266"/>
    </source>
</evidence>
<dbReference type="PANTHER" id="PTHR13847:SF289">
    <property type="entry name" value="GLYCINE OXIDASE"/>
    <property type="match status" value="1"/>
</dbReference>
<keyword evidence="1" id="KW-0560">Oxidoreductase</keyword>
<evidence type="ECO:0000256" key="1">
    <source>
        <dbReference type="ARBA" id="ARBA00023002"/>
    </source>
</evidence>
<dbReference type="EMBL" id="FOLX01000001">
    <property type="protein sequence ID" value="SFC48035.1"/>
    <property type="molecule type" value="Genomic_DNA"/>
</dbReference>
<gene>
    <name evidence="4" type="ORF">SAMN05421762_1058</name>
</gene>
<dbReference type="InterPro" id="IPR006076">
    <property type="entry name" value="FAD-dep_OxRdtase"/>
</dbReference>
<evidence type="ECO:0000256" key="2">
    <source>
        <dbReference type="SAM" id="Phobius"/>
    </source>
</evidence>
<dbReference type="Gene3D" id="3.30.9.10">
    <property type="entry name" value="D-Amino Acid Oxidase, subunit A, domain 2"/>
    <property type="match status" value="1"/>
</dbReference>
<name>A0A1I1JI58_9RHOB</name>
<keyword evidence="2" id="KW-0472">Membrane</keyword>
<feature type="domain" description="FAD dependent oxidoreductase" evidence="3">
    <location>
        <begin position="5"/>
        <end position="393"/>
    </location>
</feature>
<keyword evidence="5" id="KW-1185">Reference proteome</keyword>
<feature type="transmembrane region" description="Helical" evidence="2">
    <location>
        <begin position="6"/>
        <end position="24"/>
    </location>
</feature>
<evidence type="ECO:0000313" key="5">
    <source>
        <dbReference type="Proteomes" id="UP000231644"/>
    </source>
</evidence>
<dbReference type="Gene3D" id="3.50.50.60">
    <property type="entry name" value="FAD/NAD(P)-binding domain"/>
    <property type="match status" value="2"/>
</dbReference>
<keyword evidence="2" id="KW-0812">Transmembrane</keyword>
<dbReference type="STRING" id="517719.SAMN05421762_1058"/>
<dbReference type="RefSeq" id="WP_093453084.1">
    <property type="nucleotide sequence ID" value="NZ_FNZG01000003.1"/>
</dbReference>